<dbReference type="InterPro" id="IPR010432">
    <property type="entry name" value="RDD"/>
</dbReference>
<comment type="subcellular location">
    <subcellularLocation>
        <location evidence="1">Cell membrane</location>
        <topology evidence="1">Multi-pass membrane protein</topology>
    </subcellularLocation>
</comment>
<evidence type="ECO:0000259" key="7">
    <source>
        <dbReference type="Pfam" id="PF06271"/>
    </source>
</evidence>
<keyword evidence="5 6" id="KW-0472">Membrane</keyword>
<keyword evidence="4 6" id="KW-1133">Transmembrane helix</keyword>
<dbReference type="AlphaFoldDB" id="A0A938YEQ6"/>
<dbReference type="Proteomes" id="UP000663792">
    <property type="component" value="Unassembled WGS sequence"/>
</dbReference>
<keyword evidence="9" id="KW-1185">Reference proteome</keyword>
<accession>A0A938YEQ6</accession>
<evidence type="ECO:0000313" key="9">
    <source>
        <dbReference type="Proteomes" id="UP000663792"/>
    </source>
</evidence>
<feature type="transmembrane region" description="Helical" evidence="6">
    <location>
        <begin position="102"/>
        <end position="121"/>
    </location>
</feature>
<feature type="transmembrane region" description="Helical" evidence="6">
    <location>
        <begin position="21"/>
        <end position="42"/>
    </location>
</feature>
<name>A0A938YEQ6_9ACTN</name>
<protein>
    <submittedName>
        <fullName evidence="8">RDD family protein</fullName>
    </submittedName>
</protein>
<feature type="domain" description="RDD" evidence="7">
    <location>
        <begin position="8"/>
        <end position="132"/>
    </location>
</feature>
<evidence type="ECO:0000256" key="5">
    <source>
        <dbReference type="ARBA" id="ARBA00023136"/>
    </source>
</evidence>
<dbReference type="RefSeq" id="WP_205262316.1">
    <property type="nucleotide sequence ID" value="NZ_JAERWK010000026.1"/>
</dbReference>
<gene>
    <name evidence="8" type="ORF">JL106_18855</name>
</gene>
<dbReference type="InterPro" id="IPR051791">
    <property type="entry name" value="Pra-immunoreactive"/>
</dbReference>
<evidence type="ECO:0000256" key="1">
    <source>
        <dbReference type="ARBA" id="ARBA00004651"/>
    </source>
</evidence>
<keyword evidence="3 6" id="KW-0812">Transmembrane</keyword>
<feature type="transmembrane region" description="Helical" evidence="6">
    <location>
        <begin position="54"/>
        <end position="75"/>
    </location>
</feature>
<dbReference type="EMBL" id="JAERWK010000026">
    <property type="protein sequence ID" value="MBM9469352.1"/>
    <property type="molecule type" value="Genomic_DNA"/>
</dbReference>
<evidence type="ECO:0000256" key="2">
    <source>
        <dbReference type="ARBA" id="ARBA00022475"/>
    </source>
</evidence>
<evidence type="ECO:0000313" key="8">
    <source>
        <dbReference type="EMBL" id="MBM9469352.1"/>
    </source>
</evidence>
<dbReference type="PANTHER" id="PTHR36115:SF6">
    <property type="entry name" value="PROLINE-RICH ANTIGEN HOMOLOG"/>
    <property type="match status" value="1"/>
</dbReference>
<evidence type="ECO:0000256" key="4">
    <source>
        <dbReference type="ARBA" id="ARBA00022989"/>
    </source>
</evidence>
<organism evidence="8 9">
    <name type="scientific">Nakamurella leprariae</name>
    <dbReference type="NCBI Taxonomy" id="2803911"/>
    <lineage>
        <taxon>Bacteria</taxon>
        <taxon>Bacillati</taxon>
        <taxon>Actinomycetota</taxon>
        <taxon>Actinomycetes</taxon>
        <taxon>Nakamurellales</taxon>
        <taxon>Nakamurellaceae</taxon>
        <taxon>Nakamurella</taxon>
    </lineage>
</organism>
<sequence length="140" mass="15112">MLAHGRPAGIVTRGAANLVDIVLVVLAVGLGYAGWVGLRFLLAPTSFRPTAPTYGWVLAAFALGLFVYWATAWAGPGRSKGAQLLGLRVTDRRGARLSPWRAAVRAALCVVFLPGLLWVLISRRNRSVQDVLLRTSVVYD</sequence>
<reference evidence="8" key="1">
    <citation type="submission" date="2021-01" db="EMBL/GenBank/DDBJ databases">
        <title>YIM 132084 draft genome.</title>
        <authorList>
            <person name="An D."/>
        </authorList>
    </citation>
    <scope>NUCLEOTIDE SEQUENCE</scope>
    <source>
        <strain evidence="8">YIM 132084</strain>
    </source>
</reference>
<comment type="caution">
    <text evidence="8">The sequence shown here is derived from an EMBL/GenBank/DDBJ whole genome shotgun (WGS) entry which is preliminary data.</text>
</comment>
<dbReference type="Pfam" id="PF06271">
    <property type="entry name" value="RDD"/>
    <property type="match status" value="1"/>
</dbReference>
<evidence type="ECO:0000256" key="6">
    <source>
        <dbReference type="SAM" id="Phobius"/>
    </source>
</evidence>
<dbReference type="GO" id="GO:0005886">
    <property type="term" value="C:plasma membrane"/>
    <property type="evidence" value="ECO:0007669"/>
    <property type="project" value="UniProtKB-SubCell"/>
</dbReference>
<evidence type="ECO:0000256" key="3">
    <source>
        <dbReference type="ARBA" id="ARBA00022692"/>
    </source>
</evidence>
<proteinExistence type="predicted"/>
<dbReference type="PANTHER" id="PTHR36115">
    <property type="entry name" value="PROLINE-RICH ANTIGEN HOMOLOG-RELATED"/>
    <property type="match status" value="1"/>
</dbReference>
<keyword evidence="2" id="KW-1003">Cell membrane</keyword>